<feature type="transmembrane region" description="Helical" evidence="1">
    <location>
        <begin position="134"/>
        <end position="154"/>
    </location>
</feature>
<feature type="transmembrane region" description="Helical" evidence="1">
    <location>
        <begin position="349"/>
        <end position="369"/>
    </location>
</feature>
<evidence type="ECO:0000313" key="2">
    <source>
        <dbReference type="EMBL" id="AIY82770.1"/>
    </source>
</evidence>
<feature type="transmembrane region" description="Helical" evidence="1">
    <location>
        <begin position="186"/>
        <end position="216"/>
    </location>
</feature>
<feature type="transmembrane region" description="Helical" evidence="1">
    <location>
        <begin position="12"/>
        <end position="31"/>
    </location>
</feature>
<keyword evidence="3" id="KW-1185">Reference proteome</keyword>
<dbReference type="HOGENOM" id="CLU_008413_1_0_9"/>
<feature type="transmembrane region" description="Helical" evidence="1">
    <location>
        <begin position="886"/>
        <end position="904"/>
    </location>
</feature>
<protein>
    <submittedName>
        <fullName evidence="2">Bacterial membrane YfhO family protein</fullName>
    </submittedName>
</protein>
<dbReference type="AlphaFoldDB" id="A0A0A7FV26"/>
<gene>
    <name evidence="2" type="ORF">U729_999</name>
</gene>
<dbReference type="RefSeq" id="WP_039312181.1">
    <property type="nucleotide sequence ID" value="NZ_CP006905.1"/>
</dbReference>
<evidence type="ECO:0000256" key="1">
    <source>
        <dbReference type="SAM" id="Phobius"/>
    </source>
</evidence>
<keyword evidence="1" id="KW-0812">Transmembrane</keyword>
<feature type="transmembrane region" description="Helical" evidence="1">
    <location>
        <begin position="406"/>
        <end position="425"/>
    </location>
</feature>
<feature type="transmembrane region" description="Helical" evidence="1">
    <location>
        <begin position="236"/>
        <end position="258"/>
    </location>
</feature>
<dbReference type="eggNOG" id="COG4485">
    <property type="taxonomic scope" value="Bacteria"/>
</dbReference>
<organism evidence="2 3">
    <name type="scientific">Clostridium baratii str. Sullivan</name>
    <dbReference type="NCBI Taxonomy" id="1415775"/>
    <lineage>
        <taxon>Bacteria</taxon>
        <taxon>Bacillati</taxon>
        <taxon>Bacillota</taxon>
        <taxon>Clostridia</taxon>
        <taxon>Eubacteriales</taxon>
        <taxon>Clostridiaceae</taxon>
        <taxon>Clostridium</taxon>
    </lineage>
</organism>
<keyword evidence="1" id="KW-0472">Membrane</keyword>
<accession>A0A0A7FV26</accession>
<dbReference type="EMBL" id="CP006905">
    <property type="protein sequence ID" value="AIY82770.1"/>
    <property type="molecule type" value="Genomic_DNA"/>
</dbReference>
<dbReference type="PANTHER" id="PTHR38454">
    <property type="entry name" value="INTEGRAL MEMBRANE PROTEIN-RELATED"/>
    <property type="match status" value="1"/>
</dbReference>
<sequence length="917" mass="105957">MKKINKSKNPILIYTILFTIIFIAYYSIFILNNKSLIWNADGINQHFSILYDFNEMVREFIKNPSNGLAEWSWNIGYGSDIIGTYSYYVIGDPFAYLSLLFPLDKLELVYDLLIALRLYFAGLAFLMYGRRMKFSNYAIILGSIPYAFSGFALMTALRHPYFINPLILLPIAFIGIENILDNRKKYVFSIIVAISMISNFYFCYMIAIISVLYAMLRYFEVRKSKNIAFIKYFSRLFLYFLIGIMISCAILLPTLYAITTSSRITCDDTQKSILLYPISYYVNLLYTSISSGSYPFWTVLTFPIITTVFLPLFIKVRKKYLSYFSMFIIFSIMLLLPCFGSMMNGFSSISNRWTFAFAFVSSIIISVCFDNLKFIEKKEIYLGGLILFCYGILGVIRIMFPKIKSQVFPSVFIGIIIILILYRYLKVERKTDLNEKKIFRAILLLVLINVIFNNFYRYSPVGNNYVKQFLKRDTAFSYYEDSFGGAEEYIKENDTGFYRIAKADNVSRDKTRNNSFFLNYNGIDSFLSINNGYLAEFSRKLNNRAFTPNSPIINFDNRPIVSDVMGVKYYISRADKNSRINSAAVKVKDIGKYSIYENKDVLPFGYVYSNVLDKDVFDKLNGIEKEESLIYAASVDSKYKESNINSIKSRLNKISFEIEKSEPTIKENKIKVKKPNEKIIFKIKDSAIDAGNIYLDVSNLKYKPLVKEINEDSIYRRVKNKIENFAGWSSGDKFTVSVSYKGLTKNFNKPDSLNASGYFEMDNVLYNLGYFDQRKNLNDTIELTFKNAGEYTFDDIEIFNMPTYKDEIKKLKENSFNIDKVNNDEILGNITSSTDGVLMFQIPYSRGWNINIDGEEVKTFPVNGAFIGCNIESGKHEMQLVYKTPFLRSGLIITIAGIGILIFLETSQKRNKYKSYK</sequence>
<dbReference type="KEGG" id="cbv:U729_999"/>
<keyword evidence="1" id="KW-1133">Transmembrane helix</keyword>
<feature type="transmembrane region" description="Helical" evidence="1">
    <location>
        <begin position="161"/>
        <end position="180"/>
    </location>
</feature>
<reference evidence="2 3" key="1">
    <citation type="journal article" date="2015" name="Infect. Genet. Evol.">
        <title>Genomic sequences of six botulinum neurotoxin-producing strains representing three clostridial species illustrate the mobility and diversity of botulinum neurotoxin genes.</title>
        <authorList>
            <person name="Smith T.J."/>
            <person name="Hill K.K."/>
            <person name="Xie G."/>
            <person name="Foley B.T."/>
            <person name="Williamson C.H."/>
            <person name="Foster J.T."/>
            <person name="Johnson S.L."/>
            <person name="Chertkov O."/>
            <person name="Teshima H."/>
            <person name="Gibbons H.S."/>
            <person name="Johnsky L.A."/>
            <person name="Karavis M.A."/>
            <person name="Smith L.A."/>
        </authorList>
    </citation>
    <scope>NUCLEOTIDE SEQUENCE [LARGE SCALE GENOMIC DNA]</scope>
    <source>
        <strain evidence="2">Sullivan</strain>
    </source>
</reference>
<proteinExistence type="predicted"/>
<evidence type="ECO:0000313" key="3">
    <source>
        <dbReference type="Proteomes" id="UP000030635"/>
    </source>
</evidence>
<feature type="transmembrane region" description="Helical" evidence="1">
    <location>
        <begin position="381"/>
        <end position="400"/>
    </location>
</feature>
<dbReference type="Pfam" id="PF09586">
    <property type="entry name" value="YfhO"/>
    <property type="match status" value="1"/>
</dbReference>
<name>A0A0A7FV26_9CLOT</name>
<feature type="transmembrane region" description="Helical" evidence="1">
    <location>
        <begin position="321"/>
        <end position="343"/>
    </location>
</feature>
<dbReference type="OrthoDB" id="9815466at2"/>
<feature type="transmembrane region" description="Helical" evidence="1">
    <location>
        <begin position="294"/>
        <end position="314"/>
    </location>
</feature>
<dbReference type="Proteomes" id="UP000030635">
    <property type="component" value="Chromosome"/>
</dbReference>
<dbReference type="InterPro" id="IPR018580">
    <property type="entry name" value="Uncharacterised_YfhO"/>
</dbReference>
<feature type="transmembrane region" description="Helical" evidence="1">
    <location>
        <begin position="437"/>
        <end position="456"/>
    </location>
</feature>
<feature type="transmembrane region" description="Helical" evidence="1">
    <location>
        <begin position="108"/>
        <end position="128"/>
    </location>
</feature>
<dbReference type="PANTHER" id="PTHR38454:SF1">
    <property type="entry name" value="INTEGRAL MEMBRANE PROTEIN"/>
    <property type="match status" value="1"/>
</dbReference>